<evidence type="ECO:0000256" key="1">
    <source>
        <dbReference type="SAM" id="MobiDB-lite"/>
    </source>
</evidence>
<feature type="region of interest" description="Disordered" evidence="1">
    <location>
        <begin position="86"/>
        <end position="107"/>
    </location>
</feature>
<protein>
    <recommendedName>
        <fullName evidence="5">YtxH domain-containing protein</fullName>
    </recommendedName>
</protein>
<evidence type="ECO:0000313" key="4">
    <source>
        <dbReference type="Proteomes" id="UP000003303"/>
    </source>
</evidence>
<name>C2MCZ6_9PORP</name>
<dbReference type="Proteomes" id="UP000003303">
    <property type="component" value="Unassembled WGS sequence"/>
</dbReference>
<accession>C2MCZ6</accession>
<keyword evidence="2" id="KW-0472">Membrane</keyword>
<sequence length="107" mass="12101">MNNTGRIALGIAIGAAIGAAITYLSDRDKRDQLYDDLSTTADRTRDTLVEGYYEAKDRFETYRDKLRKRSKDFAEEVEEQFDETIGKAKETASKAKETLDEAKKAVK</sequence>
<proteinExistence type="predicted"/>
<comment type="caution">
    <text evidence="3">The sequence shown here is derived from an EMBL/GenBank/DDBJ whole genome shotgun (WGS) entry which is preliminary data.</text>
</comment>
<dbReference type="STRING" id="596327.PORUE0001_0316"/>
<keyword evidence="4" id="KW-1185">Reference proteome</keyword>
<dbReference type="InterPro" id="IPR024623">
    <property type="entry name" value="YtxH"/>
</dbReference>
<reference evidence="3 4" key="1">
    <citation type="submission" date="2009-04" db="EMBL/GenBank/DDBJ databases">
        <authorList>
            <person name="Sebastian Y."/>
            <person name="Madupu R."/>
            <person name="Durkin A.S."/>
            <person name="Torralba M."/>
            <person name="Methe B."/>
            <person name="Sutton G.G."/>
            <person name="Strausberg R.L."/>
            <person name="Nelson K.E."/>
        </authorList>
    </citation>
    <scope>NUCLEOTIDE SEQUENCE [LARGE SCALE GENOMIC DNA]</scope>
    <source>
        <strain evidence="3 4">60-3</strain>
    </source>
</reference>
<dbReference type="EMBL" id="ACLR01000182">
    <property type="protein sequence ID" value="EEK16301.1"/>
    <property type="molecule type" value="Genomic_DNA"/>
</dbReference>
<evidence type="ECO:0000256" key="2">
    <source>
        <dbReference type="SAM" id="Phobius"/>
    </source>
</evidence>
<dbReference type="SUPFAM" id="SSF58113">
    <property type="entry name" value="Apolipoprotein A-I"/>
    <property type="match status" value="1"/>
</dbReference>
<keyword evidence="2" id="KW-0812">Transmembrane</keyword>
<dbReference type="AlphaFoldDB" id="C2MCZ6"/>
<keyword evidence="2" id="KW-1133">Transmembrane helix</keyword>
<feature type="transmembrane region" description="Helical" evidence="2">
    <location>
        <begin position="6"/>
        <end position="24"/>
    </location>
</feature>
<dbReference type="RefSeq" id="WP_007365742.1">
    <property type="nucleotide sequence ID" value="NZ_ACLR01000182.1"/>
</dbReference>
<evidence type="ECO:0008006" key="5">
    <source>
        <dbReference type="Google" id="ProtNLM"/>
    </source>
</evidence>
<gene>
    <name evidence="3" type="ORF">PORUE0001_0316</name>
</gene>
<organism evidence="3 4">
    <name type="scientific">Porphyromonas uenonis 60-3</name>
    <dbReference type="NCBI Taxonomy" id="596327"/>
    <lineage>
        <taxon>Bacteria</taxon>
        <taxon>Pseudomonadati</taxon>
        <taxon>Bacteroidota</taxon>
        <taxon>Bacteroidia</taxon>
        <taxon>Bacteroidales</taxon>
        <taxon>Porphyromonadaceae</taxon>
        <taxon>Porphyromonas</taxon>
    </lineage>
</organism>
<dbReference type="Gene3D" id="1.20.120.20">
    <property type="entry name" value="Apolipoprotein"/>
    <property type="match status" value="1"/>
</dbReference>
<dbReference type="OrthoDB" id="1014184at2"/>
<dbReference type="Pfam" id="PF12732">
    <property type="entry name" value="YtxH"/>
    <property type="match status" value="1"/>
</dbReference>
<evidence type="ECO:0000313" key="3">
    <source>
        <dbReference type="EMBL" id="EEK16301.1"/>
    </source>
</evidence>